<dbReference type="OrthoDB" id="9803668at2"/>
<dbReference type="GO" id="GO:0003676">
    <property type="term" value="F:nucleic acid binding"/>
    <property type="evidence" value="ECO:0007669"/>
    <property type="project" value="InterPro"/>
</dbReference>
<dbReference type="EMBL" id="FRAF01000012">
    <property type="protein sequence ID" value="SHK32649.1"/>
    <property type="molecule type" value="Genomic_DNA"/>
</dbReference>
<dbReference type="PANTHER" id="PTHR47618:SF1">
    <property type="entry name" value="BIFUNCTIONAL OLIGORIBONUCLEASE AND PAP PHOSPHATASE NRNA"/>
    <property type="match status" value="1"/>
</dbReference>
<dbReference type="Pfam" id="PF01368">
    <property type="entry name" value="DHH"/>
    <property type="match status" value="1"/>
</dbReference>
<dbReference type="InterPro" id="IPR038763">
    <property type="entry name" value="DHH_sf"/>
</dbReference>
<dbReference type="InterPro" id="IPR051319">
    <property type="entry name" value="Oligoribo/pAp-PDE_c-di-AMP_PDE"/>
</dbReference>
<organism evidence="3 4">
    <name type="scientific">Alicyclobacillus tolerans</name>
    <dbReference type="NCBI Taxonomy" id="90970"/>
    <lineage>
        <taxon>Bacteria</taxon>
        <taxon>Bacillati</taxon>
        <taxon>Bacillota</taxon>
        <taxon>Bacilli</taxon>
        <taxon>Bacillales</taxon>
        <taxon>Alicyclobacillaceae</taxon>
        <taxon>Alicyclobacillus</taxon>
    </lineage>
</organism>
<evidence type="ECO:0000259" key="1">
    <source>
        <dbReference type="Pfam" id="PF01368"/>
    </source>
</evidence>
<reference evidence="4" key="1">
    <citation type="submission" date="2016-11" db="EMBL/GenBank/DDBJ databases">
        <authorList>
            <person name="Varghese N."/>
            <person name="Submissions S."/>
        </authorList>
    </citation>
    <scope>NUCLEOTIDE SEQUENCE [LARGE SCALE GENOMIC DNA]</scope>
    <source>
        <strain evidence="4">USBA-503</strain>
    </source>
</reference>
<dbReference type="Pfam" id="PF02272">
    <property type="entry name" value="DHHA1"/>
    <property type="match status" value="1"/>
</dbReference>
<dbReference type="AlphaFoldDB" id="A0A1M6RJQ3"/>
<evidence type="ECO:0000313" key="4">
    <source>
        <dbReference type="Proteomes" id="UP000184016"/>
    </source>
</evidence>
<gene>
    <name evidence="3" type="ORF">SAMN05443507_11232</name>
</gene>
<dbReference type="PANTHER" id="PTHR47618">
    <property type="entry name" value="BIFUNCTIONAL OLIGORIBONUCLEASE AND PAP PHOSPHATASE NRNA"/>
    <property type="match status" value="1"/>
</dbReference>
<dbReference type="STRING" id="1830138.SAMN05443507_11232"/>
<feature type="domain" description="DDH" evidence="1">
    <location>
        <begin position="27"/>
        <end position="167"/>
    </location>
</feature>
<name>A0A1M6RJQ3_9BACL</name>
<proteinExistence type="predicted"/>
<feature type="domain" description="DHHA1" evidence="2">
    <location>
        <begin position="236"/>
        <end position="330"/>
    </location>
</feature>
<keyword evidence="4" id="KW-1185">Reference proteome</keyword>
<evidence type="ECO:0000313" key="3">
    <source>
        <dbReference type="EMBL" id="SHK32649.1"/>
    </source>
</evidence>
<dbReference type="Proteomes" id="UP000184016">
    <property type="component" value="Unassembled WGS sequence"/>
</dbReference>
<dbReference type="Gene3D" id="3.90.1640.10">
    <property type="entry name" value="inorganic pyrophosphatase (n-terminal core)"/>
    <property type="match status" value="1"/>
</dbReference>
<accession>A0A1M6RJQ3</accession>
<dbReference type="InterPro" id="IPR003156">
    <property type="entry name" value="DHHA1_dom"/>
</dbReference>
<dbReference type="SUPFAM" id="SSF64182">
    <property type="entry name" value="DHH phosphoesterases"/>
    <property type="match status" value="1"/>
</dbReference>
<sequence length="335" mass="36357">MAILPNPKFTDDIQRVVEVMKNGDNWLIVTHERPDGDAIGSALAIAHILEQLGKKWTFLTETVLPRRFDYLEFFGKAQLASHFAGERFSHVIAVDCADEMRFQGLHGWIANQATIVNIDHHRTNPRYGMANYVDADAAATCELIFYLAQQLQQPMQQSLAAALYTGILTDTAGFIQPNTTKAVHQIAAELLAAGVQPYDIAEPALESRSAAQMHLLQMALANLTVSRNGLYAAIYVTRGMLDGAGANDDDVEGLVGFARSIDTVEVGMLFRETEEGTVKVSLRSKRRVDVSRVAQQFGGGGHVRAAGCVIMDTLDIAMDKVSAAIEAALAEAGLA</sequence>
<protein>
    <submittedName>
        <fullName evidence="3">Phosphoesterase RecJ domain-containing protein</fullName>
    </submittedName>
</protein>
<evidence type="ECO:0000259" key="2">
    <source>
        <dbReference type="Pfam" id="PF02272"/>
    </source>
</evidence>
<dbReference type="Gene3D" id="3.10.310.30">
    <property type="match status" value="1"/>
</dbReference>
<dbReference type="InterPro" id="IPR001667">
    <property type="entry name" value="DDH_dom"/>
</dbReference>
<dbReference type="RefSeq" id="WP_083574199.1">
    <property type="nucleotide sequence ID" value="NZ_FRAF01000012.1"/>
</dbReference>